<sequence>MRIGRSEASEEAGPALNAHKAAEDTSPDPNCPWCRNVSETIEHFLLQCPRFHSHRVVLRSQLLTLNLATCDLPTLLAAAGVHPSRQHAFICLTCAFLKKTACSAVILFTFGHTTLTVHLHRLRQSPDPNCPWCRNVSETIEHFLLQCPRFHSHRVVLRSQLLTLNLATCDLPTLLAAAGVHPSRQHAFICLTCAFLKKTEGRGSVTSETSAALLTNVLLPCLSFTTQESPSRRISWVALKYLLPQHATDSMALIALRSLPVRSRHSTGTERGRHTAPVAGPDARLQARGSRGGGPTLHHTAAGAPGVT</sequence>
<dbReference type="Proteomes" id="UP000770661">
    <property type="component" value="Unassembled WGS sequence"/>
</dbReference>
<dbReference type="EMBL" id="JACEEZ010024866">
    <property type="protein sequence ID" value="KAG0707258.1"/>
    <property type="molecule type" value="Genomic_DNA"/>
</dbReference>
<evidence type="ECO:0000256" key="1">
    <source>
        <dbReference type="SAM" id="MobiDB-lite"/>
    </source>
</evidence>
<comment type="caution">
    <text evidence="2">The sequence shown here is derived from an EMBL/GenBank/DDBJ whole genome shotgun (WGS) entry which is preliminary data.</text>
</comment>
<evidence type="ECO:0008006" key="4">
    <source>
        <dbReference type="Google" id="ProtNLM"/>
    </source>
</evidence>
<protein>
    <recommendedName>
        <fullName evidence="4">Reverse transcriptase zinc-binding domain-containing protein</fullName>
    </recommendedName>
</protein>
<keyword evidence="3" id="KW-1185">Reference proteome</keyword>
<evidence type="ECO:0000313" key="3">
    <source>
        <dbReference type="Proteomes" id="UP000770661"/>
    </source>
</evidence>
<organism evidence="2 3">
    <name type="scientific">Chionoecetes opilio</name>
    <name type="common">Atlantic snow crab</name>
    <name type="synonym">Cancer opilio</name>
    <dbReference type="NCBI Taxonomy" id="41210"/>
    <lineage>
        <taxon>Eukaryota</taxon>
        <taxon>Metazoa</taxon>
        <taxon>Ecdysozoa</taxon>
        <taxon>Arthropoda</taxon>
        <taxon>Crustacea</taxon>
        <taxon>Multicrustacea</taxon>
        <taxon>Malacostraca</taxon>
        <taxon>Eumalacostraca</taxon>
        <taxon>Eucarida</taxon>
        <taxon>Decapoda</taxon>
        <taxon>Pleocyemata</taxon>
        <taxon>Brachyura</taxon>
        <taxon>Eubrachyura</taxon>
        <taxon>Majoidea</taxon>
        <taxon>Majidae</taxon>
        <taxon>Chionoecetes</taxon>
    </lineage>
</organism>
<evidence type="ECO:0000313" key="2">
    <source>
        <dbReference type="EMBL" id="KAG0707258.1"/>
    </source>
</evidence>
<reference evidence="2" key="1">
    <citation type="submission" date="2020-07" db="EMBL/GenBank/DDBJ databases">
        <title>The High-quality genome of the commercially important snow crab, Chionoecetes opilio.</title>
        <authorList>
            <person name="Jeong J.-H."/>
            <person name="Ryu S."/>
        </authorList>
    </citation>
    <scope>NUCLEOTIDE SEQUENCE</scope>
    <source>
        <strain evidence="2">MADBK_172401_WGS</strain>
        <tissue evidence="2">Digestive gland</tissue>
    </source>
</reference>
<dbReference type="OrthoDB" id="6513151at2759"/>
<accession>A0A8J4XPZ4</accession>
<name>A0A8J4XPZ4_CHIOP</name>
<proteinExistence type="predicted"/>
<feature type="region of interest" description="Disordered" evidence="1">
    <location>
        <begin position="263"/>
        <end position="308"/>
    </location>
</feature>
<gene>
    <name evidence="2" type="ORF">GWK47_024177</name>
</gene>
<dbReference type="AlphaFoldDB" id="A0A8J4XPZ4"/>
<feature type="region of interest" description="Disordered" evidence="1">
    <location>
        <begin position="1"/>
        <end position="28"/>
    </location>
</feature>